<evidence type="ECO:0000313" key="3">
    <source>
        <dbReference type="Proteomes" id="UP000094056"/>
    </source>
</evidence>
<dbReference type="AlphaFoldDB" id="A0A1E3X204"/>
<name>A0A1E3X204_9BACT</name>
<keyword evidence="1" id="KW-1133">Transmembrane helix</keyword>
<evidence type="ECO:0000313" key="2">
    <source>
        <dbReference type="EMBL" id="ODS29701.1"/>
    </source>
</evidence>
<reference evidence="2 3" key="1">
    <citation type="submission" date="2016-07" db="EMBL/GenBank/DDBJ databases">
        <title>Draft genome of Scalindua rubra, obtained from a brine-seawater interface in the Red Sea, sheds light on salt adaptation in anammox bacteria.</title>
        <authorList>
            <person name="Speth D.R."/>
            <person name="Lagkouvardos I."/>
            <person name="Wang Y."/>
            <person name="Qian P.-Y."/>
            <person name="Dutilh B.E."/>
            <person name="Jetten M.S."/>
        </authorList>
    </citation>
    <scope>NUCLEOTIDE SEQUENCE [LARGE SCALE GENOMIC DNA]</scope>
    <source>
        <strain evidence="2">BSI-1</strain>
    </source>
</reference>
<feature type="transmembrane region" description="Helical" evidence="1">
    <location>
        <begin position="12"/>
        <end position="29"/>
    </location>
</feature>
<sequence length="64" mass="7228">MSERLEPYRKFIFIGIIIIVLGITFSTTMKDTVGSLGIVFIAVGGLFFIIGMSKKRKEDEQKDK</sequence>
<dbReference type="Proteomes" id="UP000094056">
    <property type="component" value="Unassembled WGS sequence"/>
</dbReference>
<protein>
    <submittedName>
        <fullName evidence="2">Uncharacterized protein</fullName>
    </submittedName>
</protein>
<gene>
    <name evidence="2" type="ORF">SCARUB_05196</name>
</gene>
<keyword evidence="1" id="KW-0472">Membrane</keyword>
<feature type="transmembrane region" description="Helical" evidence="1">
    <location>
        <begin position="35"/>
        <end position="52"/>
    </location>
</feature>
<comment type="caution">
    <text evidence="2">The sequence shown here is derived from an EMBL/GenBank/DDBJ whole genome shotgun (WGS) entry which is preliminary data.</text>
</comment>
<keyword evidence="1" id="KW-0812">Transmembrane</keyword>
<evidence type="ECO:0000256" key="1">
    <source>
        <dbReference type="SAM" id="Phobius"/>
    </source>
</evidence>
<organism evidence="2 3">
    <name type="scientific">Candidatus Scalindua rubra</name>
    <dbReference type="NCBI Taxonomy" id="1872076"/>
    <lineage>
        <taxon>Bacteria</taxon>
        <taxon>Pseudomonadati</taxon>
        <taxon>Planctomycetota</taxon>
        <taxon>Candidatus Brocadiia</taxon>
        <taxon>Candidatus Brocadiales</taxon>
        <taxon>Candidatus Scalinduaceae</taxon>
        <taxon>Candidatus Scalindua</taxon>
    </lineage>
</organism>
<accession>A0A1E3X204</accession>
<dbReference type="EMBL" id="MAYW01000405">
    <property type="protein sequence ID" value="ODS29701.1"/>
    <property type="molecule type" value="Genomic_DNA"/>
</dbReference>
<proteinExistence type="predicted"/>